<dbReference type="InterPro" id="IPR001845">
    <property type="entry name" value="HTH_ArsR_DNA-bd_dom"/>
</dbReference>
<dbReference type="Proteomes" id="UP000256530">
    <property type="component" value="Unassembled WGS sequence"/>
</dbReference>
<dbReference type="Gene3D" id="1.10.10.10">
    <property type="entry name" value="Winged helix-like DNA-binding domain superfamily/Winged helix DNA-binding domain"/>
    <property type="match status" value="1"/>
</dbReference>
<dbReference type="InterPro" id="IPR052543">
    <property type="entry name" value="HTH_Metal-responsive_Reg"/>
</dbReference>
<dbReference type="CDD" id="cd00090">
    <property type="entry name" value="HTH_ARSR"/>
    <property type="match status" value="1"/>
</dbReference>
<dbReference type="InterPro" id="IPR036388">
    <property type="entry name" value="WH-like_DNA-bd_sf"/>
</dbReference>
<reference evidence="3 4" key="1">
    <citation type="submission" date="2018-08" db="EMBL/GenBank/DDBJ databases">
        <title>Freshwater and sediment microbial communities from various areas in North America, analyzing microbe dynamics in response to fracking.</title>
        <authorList>
            <person name="Lamendella R."/>
        </authorList>
    </citation>
    <scope>NUCLEOTIDE SEQUENCE [LARGE SCALE GENOMIC DNA]</scope>
    <source>
        <strain evidence="3 4">DB-1</strain>
    </source>
</reference>
<comment type="caution">
    <text evidence="3">The sequence shown here is derived from an EMBL/GenBank/DDBJ whole genome shotgun (WGS) entry which is preliminary data.</text>
</comment>
<dbReference type="PROSITE" id="PS50987">
    <property type="entry name" value="HTH_ARSR_2"/>
    <property type="match status" value="1"/>
</dbReference>
<proteinExistence type="predicted"/>
<dbReference type="GO" id="GO:0032791">
    <property type="term" value="F:lead ion binding"/>
    <property type="evidence" value="ECO:0007669"/>
    <property type="project" value="TreeGrafter"/>
</dbReference>
<keyword evidence="1" id="KW-0238">DNA-binding</keyword>
<dbReference type="GO" id="GO:0046686">
    <property type="term" value="P:response to cadmium ion"/>
    <property type="evidence" value="ECO:0007669"/>
    <property type="project" value="TreeGrafter"/>
</dbReference>
<feature type="domain" description="HTH arsR-type" evidence="2">
    <location>
        <begin position="1"/>
        <end position="96"/>
    </location>
</feature>
<evidence type="ECO:0000259" key="2">
    <source>
        <dbReference type="PROSITE" id="PS50987"/>
    </source>
</evidence>
<sequence>MKMSINPNVAEVAFLLGEKSRAAILISLMDGRFHTASELAYMAAIKPQTASFHLSKLIESNLVNVDKQGRHRYYQLANEEVARILESFLAISPPPEVRSLKQSSQVKLLREARTCYDHLAGKLGVGLTESMLNTGYLEKEERNFVVTPKGEQFFTDFGIDLGQLKRKRRSFSHACIDWSERHHHLAGALGNELMKRFLDLSWIVQVPSIRAVKVTDKGKVGFKQHFNINI</sequence>
<evidence type="ECO:0000313" key="3">
    <source>
        <dbReference type="EMBL" id="REF17676.1"/>
    </source>
</evidence>
<dbReference type="SMART" id="SM00418">
    <property type="entry name" value="HTH_ARSR"/>
    <property type="match status" value="1"/>
</dbReference>
<dbReference type="GO" id="GO:0003677">
    <property type="term" value="F:DNA binding"/>
    <property type="evidence" value="ECO:0007669"/>
    <property type="project" value="UniProtKB-KW"/>
</dbReference>
<dbReference type="SUPFAM" id="SSF46785">
    <property type="entry name" value="Winged helix' DNA-binding domain"/>
    <property type="match status" value="1"/>
</dbReference>
<dbReference type="InterPro" id="IPR011991">
    <property type="entry name" value="ArsR-like_HTH"/>
</dbReference>
<dbReference type="PANTHER" id="PTHR39168">
    <property type="entry name" value="TRANSCRIPTIONAL REGULATOR-RELATED"/>
    <property type="match status" value="1"/>
</dbReference>
<dbReference type="GO" id="GO:0003700">
    <property type="term" value="F:DNA-binding transcription factor activity"/>
    <property type="evidence" value="ECO:0007669"/>
    <property type="project" value="InterPro"/>
</dbReference>
<dbReference type="InterPro" id="IPR036390">
    <property type="entry name" value="WH_DNA-bd_sf"/>
</dbReference>
<evidence type="ECO:0000313" key="4">
    <source>
        <dbReference type="Proteomes" id="UP000256530"/>
    </source>
</evidence>
<dbReference type="AlphaFoldDB" id="A0A3D9TKN8"/>
<dbReference type="GO" id="GO:0097063">
    <property type="term" value="F:cadmium ion sensor activity"/>
    <property type="evidence" value="ECO:0007669"/>
    <property type="project" value="TreeGrafter"/>
</dbReference>
<organism evidence="3 4">
    <name type="scientific">Bacillus mycoides</name>
    <dbReference type="NCBI Taxonomy" id="1405"/>
    <lineage>
        <taxon>Bacteria</taxon>
        <taxon>Bacillati</taxon>
        <taxon>Bacillota</taxon>
        <taxon>Bacilli</taxon>
        <taxon>Bacillales</taxon>
        <taxon>Bacillaceae</taxon>
        <taxon>Bacillus</taxon>
        <taxon>Bacillus cereus group</taxon>
    </lineage>
</organism>
<protein>
    <submittedName>
        <fullName evidence="3">ArsR family transcriptional regulator</fullName>
    </submittedName>
</protein>
<name>A0A3D9TKN8_BACMY</name>
<accession>A0A3D9TKN8</accession>
<dbReference type="Pfam" id="PF12840">
    <property type="entry name" value="HTH_20"/>
    <property type="match status" value="1"/>
</dbReference>
<gene>
    <name evidence="3" type="ORF">DET55_14527</name>
</gene>
<dbReference type="EMBL" id="QTTY01000045">
    <property type="protein sequence ID" value="REF17676.1"/>
    <property type="molecule type" value="Genomic_DNA"/>
</dbReference>
<evidence type="ECO:0000256" key="1">
    <source>
        <dbReference type="ARBA" id="ARBA00023125"/>
    </source>
</evidence>
<dbReference type="GO" id="GO:0010288">
    <property type="term" value="P:response to lead ion"/>
    <property type="evidence" value="ECO:0007669"/>
    <property type="project" value="TreeGrafter"/>
</dbReference>
<dbReference type="PANTHER" id="PTHR39168:SF1">
    <property type="entry name" value="TRANSCRIPTIONAL REGULATORY PROTEIN"/>
    <property type="match status" value="1"/>
</dbReference>